<evidence type="ECO:0000256" key="1">
    <source>
        <dbReference type="SAM" id="Phobius"/>
    </source>
</evidence>
<keyword evidence="1" id="KW-0472">Membrane</keyword>
<keyword evidence="1" id="KW-1133">Transmembrane helix</keyword>
<evidence type="ECO:0000313" key="2">
    <source>
        <dbReference type="EMBL" id="CDW23566.1"/>
    </source>
</evidence>
<protein>
    <submittedName>
        <fullName evidence="2">Uncharacterized protein</fullName>
    </submittedName>
</protein>
<feature type="non-terminal residue" evidence="2">
    <location>
        <position position="1"/>
    </location>
</feature>
<sequence length="53" mass="5987">YIYINHLSSSSLFDINRSCFSKLSSLSLCLVLLRITLIGSLFFSYLCCCDISI</sequence>
<organism evidence="2">
    <name type="scientific">Lepeophtheirus salmonis</name>
    <name type="common">Salmon louse</name>
    <name type="synonym">Caligus salmonis</name>
    <dbReference type="NCBI Taxonomy" id="72036"/>
    <lineage>
        <taxon>Eukaryota</taxon>
        <taxon>Metazoa</taxon>
        <taxon>Ecdysozoa</taxon>
        <taxon>Arthropoda</taxon>
        <taxon>Crustacea</taxon>
        <taxon>Multicrustacea</taxon>
        <taxon>Hexanauplia</taxon>
        <taxon>Copepoda</taxon>
        <taxon>Siphonostomatoida</taxon>
        <taxon>Caligidae</taxon>
        <taxon>Lepeophtheirus</taxon>
    </lineage>
</organism>
<feature type="transmembrane region" description="Helical" evidence="1">
    <location>
        <begin position="26"/>
        <end position="46"/>
    </location>
</feature>
<accession>A0A0K2TDP1</accession>
<keyword evidence="1" id="KW-0812">Transmembrane</keyword>
<proteinExistence type="predicted"/>
<reference evidence="2" key="1">
    <citation type="submission" date="2014-05" db="EMBL/GenBank/DDBJ databases">
        <authorList>
            <person name="Chronopoulou M."/>
        </authorList>
    </citation>
    <scope>NUCLEOTIDE SEQUENCE</scope>
    <source>
        <tissue evidence="2">Whole organism</tissue>
    </source>
</reference>
<dbReference type="EMBL" id="HACA01006205">
    <property type="protein sequence ID" value="CDW23566.1"/>
    <property type="molecule type" value="Transcribed_RNA"/>
</dbReference>
<dbReference type="AlphaFoldDB" id="A0A0K2TDP1"/>
<name>A0A0K2TDP1_LEPSM</name>